<feature type="domain" description="Multidrug resistance protein MdtA-like barrel-sandwich hybrid" evidence="3">
    <location>
        <begin position="48"/>
        <end position="195"/>
    </location>
</feature>
<dbReference type="Gene3D" id="2.40.50.100">
    <property type="match status" value="1"/>
</dbReference>
<dbReference type="RefSeq" id="WP_246114435.1">
    <property type="nucleotide sequence ID" value="NZ_SJPW01000003.1"/>
</dbReference>
<dbReference type="SUPFAM" id="SSF111369">
    <property type="entry name" value="HlyD-like secretion proteins"/>
    <property type="match status" value="1"/>
</dbReference>
<comment type="similarity">
    <text evidence="1">Belongs to the membrane fusion protein (MFP) (TC 8.A.1) family.</text>
</comment>
<accession>A0A5C6F8V9</accession>
<evidence type="ECO:0000259" key="4">
    <source>
        <dbReference type="Pfam" id="PF25954"/>
    </source>
</evidence>
<dbReference type="EMBL" id="SJPW01000003">
    <property type="protein sequence ID" value="TWU56566.1"/>
    <property type="molecule type" value="Genomic_DNA"/>
</dbReference>
<keyword evidence="6" id="KW-1185">Reference proteome</keyword>
<feature type="coiled-coil region" evidence="2">
    <location>
        <begin position="133"/>
        <end position="167"/>
    </location>
</feature>
<dbReference type="Pfam" id="PF25917">
    <property type="entry name" value="BSH_RND"/>
    <property type="match status" value="1"/>
</dbReference>
<dbReference type="GO" id="GO:1990281">
    <property type="term" value="C:efflux pump complex"/>
    <property type="evidence" value="ECO:0007669"/>
    <property type="project" value="TreeGrafter"/>
</dbReference>
<organism evidence="5 6">
    <name type="scientific">Rubripirellula tenax</name>
    <dbReference type="NCBI Taxonomy" id="2528015"/>
    <lineage>
        <taxon>Bacteria</taxon>
        <taxon>Pseudomonadati</taxon>
        <taxon>Planctomycetota</taxon>
        <taxon>Planctomycetia</taxon>
        <taxon>Pirellulales</taxon>
        <taxon>Pirellulaceae</taxon>
        <taxon>Rubripirellula</taxon>
    </lineage>
</organism>
<dbReference type="Gene3D" id="1.10.287.470">
    <property type="entry name" value="Helix hairpin bin"/>
    <property type="match status" value="1"/>
</dbReference>
<dbReference type="PANTHER" id="PTHR30469:SF15">
    <property type="entry name" value="HLYD FAMILY OF SECRETION PROTEINS"/>
    <property type="match status" value="1"/>
</dbReference>
<evidence type="ECO:0000313" key="6">
    <source>
        <dbReference type="Proteomes" id="UP000318288"/>
    </source>
</evidence>
<feature type="domain" description="CusB-like beta-barrel" evidence="4">
    <location>
        <begin position="212"/>
        <end position="280"/>
    </location>
</feature>
<dbReference type="Proteomes" id="UP000318288">
    <property type="component" value="Unassembled WGS sequence"/>
</dbReference>
<dbReference type="Pfam" id="PF25954">
    <property type="entry name" value="Beta-barrel_RND_2"/>
    <property type="match status" value="1"/>
</dbReference>
<comment type="caution">
    <text evidence="5">The sequence shown here is derived from an EMBL/GenBank/DDBJ whole genome shotgun (WGS) entry which is preliminary data.</text>
</comment>
<dbReference type="PANTHER" id="PTHR30469">
    <property type="entry name" value="MULTIDRUG RESISTANCE PROTEIN MDTA"/>
    <property type="match status" value="1"/>
</dbReference>
<keyword evidence="2" id="KW-0175">Coiled coil</keyword>
<reference evidence="5 6" key="1">
    <citation type="submission" date="2019-02" db="EMBL/GenBank/DDBJ databases">
        <title>Deep-cultivation of Planctomycetes and their phenomic and genomic characterization uncovers novel biology.</title>
        <authorList>
            <person name="Wiegand S."/>
            <person name="Jogler M."/>
            <person name="Boedeker C."/>
            <person name="Pinto D."/>
            <person name="Vollmers J."/>
            <person name="Rivas-Marin E."/>
            <person name="Kohn T."/>
            <person name="Peeters S.H."/>
            <person name="Heuer A."/>
            <person name="Rast P."/>
            <person name="Oberbeckmann S."/>
            <person name="Bunk B."/>
            <person name="Jeske O."/>
            <person name="Meyerdierks A."/>
            <person name="Storesund J.E."/>
            <person name="Kallscheuer N."/>
            <person name="Luecker S."/>
            <person name="Lage O.M."/>
            <person name="Pohl T."/>
            <person name="Merkel B.J."/>
            <person name="Hornburger P."/>
            <person name="Mueller R.-W."/>
            <person name="Bruemmer F."/>
            <person name="Labrenz M."/>
            <person name="Spormann A.M."/>
            <person name="Op Den Camp H."/>
            <person name="Overmann J."/>
            <person name="Amann R."/>
            <person name="Jetten M.S.M."/>
            <person name="Mascher T."/>
            <person name="Medema M.H."/>
            <person name="Devos D.P."/>
            <person name="Kaster A.-K."/>
            <person name="Ovreas L."/>
            <person name="Rohde M."/>
            <person name="Galperin M.Y."/>
            <person name="Jogler C."/>
        </authorList>
    </citation>
    <scope>NUCLEOTIDE SEQUENCE [LARGE SCALE GENOMIC DNA]</scope>
    <source>
        <strain evidence="5 6">Poly51</strain>
    </source>
</reference>
<sequence>MRITTKNEFKPTFATEMQLVGLGFVAALLLTVGNASGSEIEAFTEPLRVVDVPAAEVGVIEKIHVREGDDVSQRQWLAQLEDHVLQASLELARAAKDATGSKMAAETDLAVRRKQLESYRELNSQGNASQRELDRSEGDFNQAAARMQNVQEELEVRRLEFERVKTQINQRRIESPIDGVVVEINKEIGEFVSPHDPVVMRIVELDSLKATFSVPMANIGGIRAGQEVSLRFSSDEQTCDGIIEFVSPVADPESASVPVKVRIPNRDRKVPSGVVCRWDLTVREPANRSARSMPVVSPEPSTR</sequence>
<gene>
    <name evidence="5" type="primary">czcB_2</name>
    <name evidence="5" type="ORF">Poly51_24820</name>
</gene>
<dbReference type="InterPro" id="IPR058792">
    <property type="entry name" value="Beta-barrel_RND_2"/>
</dbReference>
<dbReference type="Gene3D" id="2.40.30.170">
    <property type="match status" value="1"/>
</dbReference>
<evidence type="ECO:0000256" key="1">
    <source>
        <dbReference type="ARBA" id="ARBA00009477"/>
    </source>
</evidence>
<dbReference type="NCBIfam" id="TIGR01730">
    <property type="entry name" value="RND_mfp"/>
    <property type="match status" value="1"/>
</dbReference>
<dbReference type="InterPro" id="IPR006143">
    <property type="entry name" value="RND_pump_MFP"/>
</dbReference>
<dbReference type="AlphaFoldDB" id="A0A5C6F8V9"/>
<name>A0A5C6F8V9_9BACT</name>
<evidence type="ECO:0000259" key="3">
    <source>
        <dbReference type="Pfam" id="PF25917"/>
    </source>
</evidence>
<dbReference type="InterPro" id="IPR058625">
    <property type="entry name" value="MdtA-like_BSH"/>
</dbReference>
<evidence type="ECO:0000313" key="5">
    <source>
        <dbReference type="EMBL" id="TWU56566.1"/>
    </source>
</evidence>
<evidence type="ECO:0000256" key="2">
    <source>
        <dbReference type="SAM" id="Coils"/>
    </source>
</evidence>
<proteinExistence type="inferred from homology"/>
<protein>
    <submittedName>
        <fullName evidence="5">Cobalt-zinc-cadmium resistance protein CzcB</fullName>
    </submittedName>
</protein>
<dbReference type="GO" id="GO:0015562">
    <property type="term" value="F:efflux transmembrane transporter activity"/>
    <property type="evidence" value="ECO:0007669"/>
    <property type="project" value="TreeGrafter"/>
</dbReference>